<dbReference type="SUPFAM" id="SSF52540">
    <property type="entry name" value="P-loop containing nucleoside triphosphate hydrolases"/>
    <property type="match status" value="1"/>
</dbReference>
<dbReference type="EMBL" id="SRHE01000090">
    <property type="protein sequence ID" value="TWW10438.1"/>
    <property type="molecule type" value="Genomic_DNA"/>
</dbReference>
<evidence type="ECO:0000259" key="2">
    <source>
        <dbReference type="Pfam" id="PF13635"/>
    </source>
</evidence>
<feature type="domain" description="AAA" evidence="1">
    <location>
        <begin position="12"/>
        <end position="130"/>
    </location>
</feature>
<dbReference type="InterPro" id="IPR041682">
    <property type="entry name" value="AAA_14"/>
</dbReference>
<reference evidence="3 4" key="1">
    <citation type="submission" date="2019-08" db="EMBL/GenBank/DDBJ databases">
        <title>100 year-old enigma solved: identification of Planctomyces bekefii, the type genus and species of the phylum Planctomycetes.</title>
        <authorList>
            <person name="Svetlana D.N."/>
            <person name="Overmann J."/>
        </authorList>
    </citation>
    <scope>NUCLEOTIDE SEQUENCE [LARGE SCALE GENOMIC DNA]</scope>
    <source>
        <strain evidence="3">Phe10_nw2017</strain>
    </source>
</reference>
<reference evidence="3 4" key="2">
    <citation type="submission" date="2019-08" db="EMBL/GenBank/DDBJ databases">
        <authorList>
            <person name="Henke P."/>
        </authorList>
    </citation>
    <scope>NUCLEOTIDE SEQUENCE [LARGE SCALE GENOMIC DNA]</scope>
    <source>
        <strain evidence="3">Phe10_nw2017</strain>
    </source>
</reference>
<feature type="domain" description="DUF4143" evidence="2">
    <location>
        <begin position="169"/>
        <end position="332"/>
    </location>
</feature>
<dbReference type="Pfam" id="PF13635">
    <property type="entry name" value="DUF4143"/>
    <property type="match status" value="1"/>
</dbReference>
<dbReference type="Proteomes" id="UP000321083">
    <property type="component" value="Unassembled WGS sequence"/>
</dbReference>
<name>A0A5C6M706_9PLAN</name>
<dbReference type="PANTHER" id="PTHR43566:SF2">
    <property type="entry name" value="DUF4143 DOMAIN-CONTAINING PROTEIN"/>
    <property type="match status" value="1"/>
</dbReference>
<gene>
    <name evidence="3" type="ORF">E3A20_06680</name>
</gene>
<evidence type="ECO:0000259" key="1">
    <source>
        <dbReference type="Pfam" id="PF13173"/>
    </source>
</evidence>
<dbReference type="InterPro" id="IPR027417">
    <property type="entry name" value="P-loop_NTPase"/>
</dbReference>
<comment type="caution">
    <text evidence="3">The sequence shown here is derived from an EMBL/GenBank/DDBJ whole genome shotgun (WGS) entry which is preliminary data.</text>
</comment>
<dbReference type="Gene3D" id="3.40.50.300">
    <property type="entry name" value="P-loop containing nucleotide triphosphate hydrolases"/>
    <property type="match status" value="1"/>
</dbReference>
<organism evidence="3 4">
    <name type="scientific">Planctomyces bekefii</name>
    <dbReference type="NCBI Taxonomy" id="1653850"/>
    <lineage>
        <taxon>Bacteria</taxon>
        <taxon>Pseudomonadati</taxon>
        <taxon>Planctomycetota</taxon>
        <taxon>Planctomycetia</taxon>
        <taxon>Planctomycetales</taxon>
        <taxon>Planctomycetaceae</taxon>
        <taxon>Planctomyces</taxon>
    </lineage>
</organism>
<dbReference type="AlphaFoldDB" id="A0A5C6M706"/>
<dbReference type="Pfam" id="PF13173">
    <property type="entry name" value="AAA_14"/>
    <property type="match status" value="1"/>
</dbReference>
<dbReference type="PANTHER" id="PTHR43566">
    <property type="entry name" value="CONSERVED PROTEIN"/>
    <property type="match status" value="1"/>
</dbReference>
<proteinExistence type="predicted"/>
<evidence type="ECO:0000313" key="4">
    <source>
        <dbReference type="Proteomes" id="UP000321083"/>
    </source>
</evidence>
<evidence type="ECO:0000313" key="3">
    <source>
        <dbReference type="EMBL" id="TWW10438.1"/>
    </source>
</evidence>
<accession>A0A5C6M706</accession>
<sequence>MLLERAYRIPSKSFFLFGPRGVGKSTWIKQRGGFDLAIDLLRHSVFLELQRDPSLLEAKTANLKAGATIFIDEIQKLPELLDEVHRLMEDRKLEFILTGSSARKLKRAGANLLGGRAHTYKMFPLTVKELGDLFSVDDLLVHGSLPVVLRDPSLGDETLASYVGTYLREEIKEEALVRRVEEFSRFLTIAGQLNATVLNFENVARDTGKSGKTIQGWYEILQETLLGRYVEPWRPGFKVRESGHPKFYWFDAGVARVASGLAPRDVDNTWKGFAFEGLVFNELQAYLELSRKGFSISYYGTPGAGEIDFVVETRPKTINRPPEFVTIEVKYSRVWKREFEGPSRSLRSIRPESHKRMLGVYMGDEALGFDGFEVYPVRQFVEQLHHGMIF</sequence>
<dbReference type="InterPro" id="IPR025420">
    <property type="entry name" value="DUF4143"/>
</dbReference>
<protein>
    <submittedName>
        <fullName evidence="3">ATPase</fullName>
    </submittedName>
</protein>
<keyword evidence="4" id="KW-1185">Reference proteome</keyword>